<protein>
    <submittedName>
        <fullName evidence="1">Uncharacterized protein</fullName>
    </submittedName>
</protein>
<comment type="caution">
    <text evidence="1">The sequence shown here is derived from an EMBL/GenBank/DDBJ whole genome shotgun (WGS) entry which is preliminary data.</text>
</comment>
<dbReference type="Proteomes" id="UP000276133">
    <property type="component" value="Unassembled WGS sequence"/>
</dbReference>
<organism evidence="1 2">
    <name type="scientific">Brachionus plicatilis</name>
    <name type="common">Marine rotifer</name>
    <name type="synonym">Brachionus muelleri</name>
    <dbReference type="NCBI Taxonomy" id="10195"/>
    <lineage>
        <taxon>Eukaryota</taxon>
        <taxon>Metazoa</taxon>
        <taxon>Spiralia</taxon>
        <taxon>Gnathifera</taxon>
        <taxon>Rotifera</taxon>
        <taxon>Eurotatoria</taxon>
        <taxon>Monogononta</taxon>
        <taxon>Pseudotrocha</taxon>
        <taxon>Ploima</taxon>
        <taxon>Brachionidae</taxon>
        <taxon>Brachionus</taxon>
    </lineage>
</organism>
<dbReference type="EMBL" id="REGN01006335">
    <property type="protein sequence ID" value="RNA09927.1"/>
    <property type="molecule type" value="Genomic_DNA"/>
</dbReference>
<dbReference type="AlphaFoldDB" id="A0A3M7QER5"/>
<evidence type="ECO:0000313" key="2">
    <source>
        <dbReference type="Proteomes" id="UP000276133"/>
    </source>
</evidence>
<accession>A0A3M7QER5</accession>
<proteinExistence type="predicted"/>
<sequence>MRNYHNRCNKMMVCRKTVSVWTHTPEMQSTTTRAPSVTRIAAVTSELKSKWPGESMRLTKKCLSGSLSCSINA</sequence>
<evidence type="ECO:0000313" key="1">
    <source>
        <dbReference type="EMBL" id="RNA09927.1"/>
    </source>
</evidence>
<keyword evidence="2" id="KW-1185">Reference proteome</keyword>
<name>A0A3M7QER5_BRAPC</name>
<reference evidence="1 2" key="1">
    <citation type="journal article" date="2018" name="Sci. Rep.">
        <title>Genomic signatures of local adaptation to the degree of environmental predictability in rotifers.</title>
        <authorList>
            <person name="Franch-Gras L."/>
            <person name="Hahn C."/>
            <person name="Garcia-Roger E.M."/>
            <person name="Carmona M.J."/>
            <person name="Serra M."/>
            <person name="Gomez A."/>
        </authorList>
    </citation>
    <scope>NUCLEOTIDE SEQUENCE [LARGE SCALE GENOMIC DNA]</scope>
    <source>
        <strain evidence="1">HYR1</strain>
    </source>
</reference>
<gene>
    <name evidence="1" type="ORF">BpHYR1_009619</name>
</gene>